<dbReference type="PANTHER" id="PTHR43724">
    <property type="entry name" value="PYRUVATE SYNTHASE SUBUNIT PORD"/>
    <property type="match status" value="1"/>
</dbReference>
<dbReference type="EMBL" id="SSTJ01000007">
    <property type="protein sequence ID" value="THG37134.1"/>
    <property type="molecule type" value="Genomic_DNA"/>
</dbReference>
<dbReference type="GO" id="GO:0051539">
    <property type="term" value="F:4 iron, 4 sulfur cluster binding"/>
    <property type="evidence" value="ECO:0007669"/>
    <property type="project" value="UniProtKB-KW"/>
</dbReference>
<dbReference type="RefSeq" id="WP_136434446.1">
    <property type="nucleotide sequence ID" value="NZ_CAJTBT010000007.1"/>
</dbReference>
<keyword evidence="4" id="KW-0677">Repeat</keyword>
<name>A0A4S4G2E0_9ACTN</name>
<organism evidence="9 10">
    <name type="scientific">Adlercreutzia caecimuris</name>
    <dbReference type="NCBI Taxonomy" id="671266"/>
    <lineage>
        <taxon>Bacteria</taxon>
        <taxon>Bacillati</taxon>
        <taxon>Actinomycetota</taxon>
        <taxon>Coriobacteriia</taxon>
        <taxon>Eggerthellales</taxon>
        <taxon>Eggerthellaceae</taxon>
        <taxon>Adlercreutzia</taxon>
    </lineage>
</organism>
<dbReference type="Pfam" id="PF13237">
    <property type="entry name" value="Fer4_10"/>
    <property type="match status" value="1"/>
</dbReference>
<keyword evidence="6" id="KW-0411">Iron-sulfur</keyword>
<dbReference type="AlphaFoldDB" id="A0A4S4G2E0"/>
<evidence type="ECO:0000256" key="7">
    <source>
        <dbReference type="SAM" id="MobiDB-lite"/>
    </source>
</evidence>
<proteinExistence type="predicted"/>
<dbReference type="SUPFAM" id="SSF54862">
    <property type="entry name" value="4Fe-4S ferredoxins"/>
    <property type="match status" value="1"/>
</dbReference>
<feature type="compositionally biased region" description="Basic and acidic residues" evidence="7">
    <location>
        <begin position="140"/>
        <end position="161"/>
    </location>
</feature>
<evidence type="ECO:0000313" key="9">
    <source>
        <dbReference type="EMBL" id="THG37134.1"/>
    </source>
</evidence>
<comment type="cofactor">
    <cofactor evidence="1">
        <name>[4Fe-4S] cluster</name>
        <dbReference type="ChEBI" id="CHEBI:49883"/>
    </cofactor>
</comment>
<gene>
    <name evidence="9" type="ORF">E5986_06635</name>
</gene>
<evidence type="ECO:0000256" key="5">
    <source>
        <dbReference type="ARBA" id="ARBA00023004"/>
    </source>
</evidence>
<dbReference type="PROSITE" id="PS51379">
    <property type="entry name" value="4FE4S_FER_2"/>
    <property type="match status" value="2"/>
</dbReference>
<evidence type="ECO:0000259" key="8">
    <source>
        <dbReference type="PROSITE" id="PS51379"/>
    </source>
</evidence>
<dbReference type="PANTHER" id="PTHR43724:SF1">
    <property type="entry name" value="PYRUVATE SYNTHASE SUBUNIT PORD"/>
    <property type="match status" value="1"/>
</dbReference>
<reference evidence="9 10" key="1">
    <citation type="submission" date="2019-04" db="EMBL/GenBank/DDBJ databases">
        <title>Microbes associate with the intestines of laboratory mice.</title>
        <authorList>
            <person name="Navarre W."/>
            <person name="Wong E."/>
            <person name="Huang K.C."/>
            <person name="Tropini C."/>
            <person name="Ng K."/>
            <person name="Yu B."/>
        </authorList>
    </citation>
    <scope>NUCLEOTIDE SEQUENCE [LARGE SCALE GENOMIC DNA]</scope>
    <source>
        <strain evidence="9 10">NM80_B27</strain>
    </source>
</reference>
<evidence type="ECO:0000256" key="3">
    <source>
        <dbReference type="ARBA" id="ARBA00022723"/>
    </source>
</evidence>
<dbReference type="Proteomes" id="UP000308978">
    <property type="component" value="Unassembled WGS sequence"/>
</dbReference>
<evidence type="ECO:0000256" key="1">
    <source>
        <dbReference type="ARBA" id="ARBA00001966"/>
    </source>
</evidence>
<feature type="domain" description="4Fe-4S ferredoxin-type" evidence="8">
    <location>
        <begin position="77"/>
        <end position="106"/>
    </location>
</feature>
<protein>
    <recommendedName>
        <fullName evidence="8">4Fe-4S ferredoxin-type domain-containing protein</fullName>
    </recommendedName>
</protein>
<keyword evidence="5" id="KW-0408">Iron</keyword>
<dbReference type="GO" id="GO:0016625">
    <property type="term" value="F:oxidoreductase activity, acting on the aldehyde or oxo group of donors, iron-sulfur protein as acceptor"/>
    <property type="evidence" value="ECO:0007669"/>
    <property type="project" value="InterPro"/>
</dbReference>
<dbReference type="InterPro" id="IPR017900">
    <property type="entry name" value="4Fe4S_Fe_S_CS"/>
</dbReference>
<evidence type="ECO:0000256" key="4">
    <source>
        <dbReference type="ARBA" id="ARBA00022737"/>
    </source>
</evidence>
<keyword evidence="2" id="KW-0004">4Fe-4S</keyword>
<accession>A0A4S4G2E0</accession>
<dbReference type="NCBIfam" id="TIGR02179">
    <property type="entry name" value="PorD_KorD"/>
    <property type="match status" value="1"/>
</dbReference>
<dbReference type="PROSITE" id="PS00198">
    <property type="entry name" value="4FE4S_FER_1"/>
    <property type="match status" value="1"/>
</dbReference>
<evidence type="ECO:0000256" key="6">
    <source>
        <dbReference type="ARBA" id="ARBA00023014"/>
    </source>
</evidence>
<dbReference type="InterPro" id="IPR017896">
    <property type="entry name" value="4Fe4S_Fe-S-bd"/>
</dbReference>
<keyword evidence="3" id="KW-0479">Metal-binding</keyword>
<dbReference type="GO" id="GO:0046872">
    <property type="term" value="F:metal ion binding"/>
    <property type="evidence" value="ECO:0007669"/>
    <property type="project" value="UniProtKB-KW"/>
</dbReference>
<feature type="region of interest" description="Disordered" evidence="7">
    <location>
        <begin position="138"/>
        <end position="161"/>
    </location>
</feature>
<sequence>MTDRKFTPHLREGLGARPEEFARSTCFEGGYLTSVNAGWRSLRPLIDPVQCTLCLNCYMYCPDGTIFKVRDGEGVCTALAIDYDFCKGCGVCAKVCPVPCIAMVDERGDGEVAAGVSGVSTERVLQRREQDLMSCSPKRGLSERIEMSETPARKDAEGGAA</sequence>
<dbReference type="Gene3D" id="3.30.70.20">
    <property type="match status" value="1"/>
</dbReference>
<dbReference type="InterPro" id="IPR011898">
    <property type="entry name" value="PorD_KorD"/>
</dbReference>
<evidence type="ECO:0000313" key="10">
    <source>
        <dbReference type="Proteomes" id="UP000308978"/>
    </source>
</evidence>
<feature type="domain" description="4Fe-4S ferredoxin-type" evidence="8">
    <location>
        <begin position="42"/>
        <end position="72"/>
    </location>
</feature>
<comment type="caution">
    <text evidence="9">The sequence shown here is derived from an EMBL/GenBank/DDBJ whole genome shotgun (WGS) entry which is preliminary data.</text>
</comment>
<evidence type="ECO:0000256" key="2">
    <source>
        <dbReference type="ARBA" id="ARBA00022485"/>
    </source>
</evidence>